<dbReference type="PANTHER" id="PTHR43031">
    <property type="entry name" value="FAD-DEPENDENT OXIDOREDUCTASE"/>
    <property type="match status" value="1"/>
</dbReference>
<dbReference type="SUPFAM" id="SSF64307">
    <property type="entry name" value="SirA-like"/>
    <property type="match status" value="1"/>
</dbReference>
<dbReference type="InterPro" id="IPR036873">
    <property type="entry name" value="Rhodanese-like_dom_sf"/>
</dbReference>
<proteinExistence type="predicted"/>
<gene>
    <name evidence="2" type="ORF">N173_19855</name>
</gene>
<dbReference type="InterPro" id="IPR001763">
    <property type="entry name" value="Rhodanese-like_dom"/>
</dbReference>
<dbReference type="Gene3D" id="3.30.110.40">
    <property type="entry name" value="TusA-like domain"/>
    <property type="match status" value="1"/>
</dbReference>
<dbReference type="InterPro" id="IPR001455">
    <property type="entry name" value="TusA-like"/>
</dbReference>
<dbReference type="InterPro" id="IPR050229">
    <property type="entry name" value="GlpE_sulfurtransferase"/>
</dbReference>
<comment type="caution">
    <text evidence="2">The sequence shown here is derived from an EMBL/GenBank/DDBJ whole genome shotgun (WGS) entry which is preliminary data.</text>
</comment>
<dbReference type="PANTHER" id="PTHR43031:SF1">
    <property type="entry name" value="PYRIDINE NUCLEOTIDE-DISULPHIDE OXIDOREDUCTASE"/>
    <property type="match status" value="1"/>
</dbReference>
<dbReference type="PROSITE" id="PS50206">
    <property type="entry name" value="RHODANESE_3"/>
    <property type="match status" value="1"/>
</dbReference>
<dbReference type="SUPFAM" id="SSF52821">
    <property type="entry name" value="Rhodanese/Cell cycle control phosphatase"/>
    <property type="match status" value="1"/>
</dbReference>
<dbReference type="Gene3D" id="3.40.250.10">
    <property type="entry name" value="Rhodanese-like domain"/>
    <property type="match status" value="1"/>
</dbReference>
<feature type="non-terminal residue" evidence="2">
    <location>
        <position position="206"/>
    </location>
</feature>
<protein>
    <recommendedName>
        <fullName evidence="1">Rhodanese domain-containing protein</fullName>
    </recommendedName>
</protein>
<accession>A0AAV3JWW6</accession>
<feature type="domain" description="Rhodanese" evidence="1">
    <location>
        <begin position="20"/>
        <end position="105"/>
    </location>
</feature>
<dbReference type="Proteomes" id="UP000016517">
    <property type="component" value="Unassembled WGS sequence"/>
</dbReference>
<dbReference type="SMART" id="SM00450">
    <property type="entry name" value="RHOD"/>
    <property type="match status" value="1"/>
</dbReference>
<evidence type="ECO:0000313" key="2">
    <source>
        <dbReference type="EMBL" id="ERH67744.1"/>
    </source>
</evidence>
<dbReference type="AlphaFoldDB" id="A0AAV3JWW6"/>
<dbReference type="Pfam" id="PF01206">
    <property type="entry name" value="TusA"/>
    <property type="match status" value="1"/>
</dbReference>
<organism evidence="2 3">
    <name type="scientific">Acinetobacter baumannii EGD-HP18</name>
    <dbReference type="NCBI Taxonomy" id="1358412"/>
    <lineage>
        <taxon>Bacteria</taxon>
        <taxon>Pseudomonadati</taxon>
        <taxon>Pseudomonadota</taxon>
        <taxon>Gammaproteobacteria</taxon>
        <taxon>Moraxellales</taxon>
        <taxon>Moraxellaceae</taxon>
        <taxon>Acinetobacter</taxon>
        <taxon>Acinetobacter calcoaceticus/baumannii complex</taxon>
    </lineage>
</organism>
<dbReference type="InterPro" id="IPR036868">
    <property type="entry name" value="TusA-like_sf"/>
</dbReference>
<dbReference type="Pfam" id="PF00581">
    <property type="entry name" value="Rhodanese"/>
    <property type="match status" value="1"/>
</dbReference>
<reference evidence="2 3" key="1">
    <citation type="submission" date="2013-08" db="EMBL/GenBank/DDBJ databases">
        <title>Study of Ammonical-Nitrogen removal by Nitrification Denitrification process using lab isolates.</title>
        <authorList>
            <person name="Khardenavis A.A."/>
            <person name="Pal R.R."/>
            <person name="Kapley A."/>
            <person name="Qureshi A."/>
            <person name="Purohit H.J."/>
        </authorList>
    </citation>
    <scope>NUCLEOTIDE SEQUENCE [LARGE SCALE GENOMIC DNA]</scope>
    <source>
        <strain evidence="2 3">EGD-HP18</strain>
    </source>
</reference>
<sequence length="206" mass="23681">MSQYKTKHINDFTKKELQELGSKGQLIDVRQPEEFELGHIKNALLHSVENIETFKQSKNKTYYIYCKSGNRSRKASQFLAQRGYDVVNLDGGYTAYEQQHHNDNLSKVKEDREIKDNRKMFNYSNLQCPGPIVNISKEIKNIAIGDQIEVVVTDHGFLNDIKSWVKQTGHTLVRLNDSGNEIRAIIQKEENKNIEVTHTKSGTTIV</sequence>
<evidence type="ECO:0000313" key="3">
    <source>
        <dbReference type="Proteomes" id="UP000016517"/>
    </source>
</evidence>
<dbReference type="CDD" id="cd00158">
    <property type="entry name" value="RHOD"/>
    <property type="match status" value="1"/>
</dbReference>
<name>A0AAV3JWW6_ACIBA</name>
<dbReference type="EMBL" id="AVST01000104">
    <property type="protein sequence ID" value="ERH67744.1"/>
    <property type="molecule type" value="Genomic_DNA"/>
</dbReference>
<evidence type="ECO:0000259" key="1">
    <source>
        <dbReference type="PROSITE" id="PS50206"/>
    </source>
</evidence>